<protein>
    <submittedName>
        <fullName evidence="2">Uncharacterized protein</fullName>
    </submittedName>
</protein>
<feature type="region of interest" description="Disordered" evidence="1">
    <location>
        <begin position="1"/>
        <end position="24"/>
    </location>
</feature>
<name>A0A1M5HJD1_9BRAD</name>
<evidence type="ECO:0000256" key="1">
    <source>
        <dbReference type="SAM" id="MobiDB-lite"/>
    </source>
</evidence>
<reference evidence="2 3" key="1">
    <citation type="submission" date="2016-11" db="EMBL/GenBank/DDBJ databases">
        <authorList>
            <person name="Jaros S."/>
            <person name="Januszkiewicz K."/>
            <person name="Wedrychowicz H."/>
        </authorList>
    </citation>
    <scope>NUCLEOTIDE SEQUENCE [LARGE SCALE GENOMIC DNA]</scope>
    <source>
        <strain evidence="2 3">GAS242</strain>
    </source>
</reference>
<feature type="compositionally biased region" description="Basic and acidic residues" evidence="1">
    <location>
        <begin position="8"/>
        <end position="22"/>
    </location>
</feature>
<dbReference type="EMBL" id="LT670818">
    <property type="protein sequence ID" value="SHG16008.1"/>
    <property type="molecule type" value="Genomic_DNA"/>
</dbReference>
<dbReference type="Proteomes" id="UP000190675">
    <property type="component" value="Chromosome I"/>
</dbReference>
<evidence type="ECO:0000313" key="2">
    <source>
        <dbReference type="EMBL" id="SHG16008.1"/>
    </source>
</evidence>
<evidence type="ECO:0000313" key="3">
    <source>
        <dbReference type="Proteomes" id="UP000190675"/>
    </source>
</evidence>
<organism evidence="2 3">
    <name type="scientific">Bradyrhizobium erythrophlei</name>
    <dbReference type="NCBI Taxonomy" id="1437360"/>
    <lineage>
        <taxon>Bacteria</taxon>
        <taxon>Pseudomonadati</taxon>
        <taxon>Pseudomonadota</taxon>
        <taxon>Alphaproteobacteria</taxon>
        <taxon>Hyphomicrobiales</taxon>
        <taxon>Nitrobacteraceae</taxon>
        <taxon>Bradyrhizobium</taxon>
    </lineage>
</organism>
<dbReference type="AlphaFoldDB" id="A0A1M5HJD1"/>
<dbReference type="RefSeq" id="WP_154073058.1">
    <property type="nucleotide sequence ID" value="NZ_LT670818.1"/>
</dbReference>
<accession>A0A1M5HJD1</accession>
<sequence length="119" mass="13765">MVKHLHKRSDSETKQTGRDARRSVLPIRPAIRMVRRHYFDANNGSLISDGVVEVCRDVRLGEGFVCKRDKRLYPIKRGCGRDCACLQCDAEPRRDSRPPKATVQTCPCVKCQLRRERRQ</sequence>
<gene>
    <name evidence="2" type="ORF">SAMN05444169_0857</name>
</gene>
<proteinExistence type="predicted"/>